<dbReference type="EMBL" id="FQUZ01000023">
    <property type="protein sequence ID" value="SHF45871.1"/>
    <property type="molecule type" value="Genomic_DNA"/>
</dbReference>
<evidence type="ECO:0000259" key="2">
    <source>
        <dbReference type="Pfam" id="PF13847"/>
    </source>
</evidence>
<name>A0A1M5BU46_9BURK</name>
<dbReference type="InterPro" id="IPR029063">
    <property type="entry name" value="SAM-dependent_MTases_sf"/>
</dbReference>
<dbReference type="STRING" id="1122156.SAMN02745117_01991"/>
<keyword evidence="4" id="KW-1185">Reference proteome</keyword>
<evidence type="ECO:0000313" key="3">
    <source>
        <dbReference type="EMBL" id="SHF45871.1"/>
    </source>
</evidence>
<sequence>MNRTNGYTTDVSYPAFFYKEMQPVWLCCVAHFLGFAAPDLTRPFTFCELGCGTGTNLLVAAASHPQARFVGVDFNENHLQTARAAALSSGLENVEFIGCSFQEFATGHRTPFDFITTHGVWSWIAPEHQTSLLDCVQGHLKPGGLFYLHYMCHPGSTELATLQHFLNLFAHHIPGISAQRAHTGLKLLRQLSDRGLFTDQPAVLKHLRNLEKLNPNHVAHEFLTDHWQPQHSVAVHQRIGQAGLGYLGSADVFHNLDTSLSVPGPMQAVIRQTQAPALAETLKDMARHSHQRMDLFQREPQPLGQQKHLAQLGEMLFQPLPDTPTQGPISFATPIGNIEGPENIFSPLLQSLATGPASFARLAQLPAFAGQPGALLQALQLLMRQEIVHPLKPAPATTTAHAERLTQWFRRNGISLQTIEPCGTAIRPHPTPSTPPTDAA</sequence>
<gene>
    <name evidence="3" type="ORF">SAMN02745117_01991</name>
</gene>
<dbReference type="CDD" id="cd02440">
    <property type="entry name" value="AdoMet_MTases"/>
    <property type="match status" value="1"/>
</dbReference>
<evidence type="ECO:0000259" key="1">
    <source>
        <dbReference type="Pfam" id="PF10119"/>
    </source>
</evidence>
<dbReference type="SUPFAM" id="SSF53335">
    <property type="entry name" value="S-adenosyl-L-methionine-dependent methyltransferases"/>
    <property type="match status" value="1"/>
</dbReference>
<reference evidence="3 4" key="1">
    <citation type="submission" date="2016-11" db="EMBL/GenBank/DDBJ databases">
        <authorList>
            <person name="Jaros S."/>
            <person name="Januszkiewicz K."/>
            <person name="Wedrychowicz H."/>
        </authorList>
    </citation>
    <scope>NUCLEOTIDE SEQUENCE [LARGE SCALE GENOMIC DNA]</scope>
    <source>
        <strain evidence="3 4">DSM 16112</strain>
    </source>
</reference>
<dbReference type="Gene3D" id="3.40.50.150">
    <property type="entry name" value="Vaccinia Virus protein VP39"/>
    <property type="match status" value="1"/>
</dbReference>
<keyword evidence="3" id="KW-0489">Methyltransferase</keyword>
<dbReference type="InterPro" id="IPR050723">
    <property type="entry name" value="CFA/CMAS"/>
</dbReference>
<dbReference type="RefSeq" id="WP_073356557.1">
    <property type="nucleotide sequence ID" value="NZ_FQUZ01000023.1"/>
</dbReference>
<dbReference type="AlphaFoldDB" id="A0A1M5BU46"/>
<dbReference type="PANTHER" id="PTHR43667:SF2">
    <property type="entry name" value="FATTY ACID C-METHYL TRANSFERASE"/>
    <property type="match status" value="1"/>
</dbReference>
<dbReference type="GO" id="GO:0032259">
    <property type="term" value="P:methylation"/>
    <property type="evidence" value="ECO:0007669"/>
    <property type="project" value="UniProtKB-KW"/>
</dbReference>
<dbReference type="GO" id="GO:0008168">
    <property type="term" value="F:methyltransferase activity"/>
    <property type="evidence" value="ECO:0007669"/>
    <property type="project" value="UniProtKB-KW"/>
</dbReference>
<protein>
    <submittedName>
        <fullName evidence="3">SAM-dependent methyltransferase</fullName>
    </submittedName>
</protein>
<dbReference type="Pfam" id="PF13847">
    <property type="entry name" value="Methyltransf_31"/>
    <property type="match status" value="1"/>
</dbReference>
<feature type="domain" description="Methyltransferase" evidence="2">
    <location>
        <begin position="45"/>
        <end position="152"/>
    </location>
</feature>
<dbReference type="InterPro" id="IPR018773">
    <property type="entry name" value="MeTrfase_reg_dom_prd"/>
</dbReference>
<dbReference type="Proteomes" id="UP000184327">
    <property type="component" value="Unassembled WGS sequence"/>
</dbReference>
<dbReference type="OrthoDB" id="323463at2"/>
<feature type="domain" description="Methyltransferase regulatory" evidence="1">
    <location>
        <begin position="215"/>
        <end position="298"/>
    </location>
</feature>
<dbReference type="InterPro" id="IPR025714">
    <property type="entry name" value="Methyltranfer_dom"/>
</dbReference>
<evidence type="ECO:0000313" key="4">
    <source>
        <dbReference type="Proteomes" id="UP000184327"/>
    </source>
</evidence>
<dbReference type="PANTHER" id="PTHR43667">
    <property type="entry name" value="CYCLOPROPANE-FATTY-ACYL-PHOSPHOLIPID SYNTHASE"/>
    <property type="match status" value="1"/>
</dbReference>
<dbReference type="Pfam" id="PF10119">
    <property type="entry name" value="MethyTransf_Reg"/>
    <property type="match status" value="1"/>
</dbReference>
<proteinExistence type="predicted"/>
<accession>A0A1M5BU46</accession>
<organism evidence="3 4">
    <name type="scientific">Lampropedia hyalina DSM 16112</name>
    <dbReference type="NCBI Taxonomy" id="1122156"/>
    <lineage>
        <taxon>Bacteria</taxon>
        <taxon>Pseudomonadati</taxon>
        <taxon>Pseudomonadota</taxon>
        <taxon>Betaproteobacteria</taxon>
        <taxon>Burkholderiales</taxon>
        <taxon>Comamonadaceae</taxon>
        <taxon>Lampropedia</taxon>
    </lineage>
</organism>
<keyword evidence="3" id="KW-0808">Transferase</keyword>